<dbReference type="EMBL" id="JAAAIL010002424">
    <property type="protein sequence ID" value="KAG0257378.1"/>
    <property type="molecule type" value="Genomic_DNA"/>
</dbReference>
<organism evidence="2 3">
    <name type="scientific">Linnemannia exigua</name>
    <dbReference type="NCBI Taxonomy" id="604196"/>
    <lineage>
        <taxon>Eukaryota</taxon>
        <taxon>Fungi</taxon>
        <taxon>Fungi incertae sedis</taxon>
        <taxon>Mucoromycota</taxon>
        <taxon>Mortierellomycotina</taxon>
        <taxon>Mortierellomycetes</taxon>
        <taxon>Mortierellales</taxon>
        <taxon>Mortierellaceae</taxon>
        <taxon>Linnemannia</taxon>
    </lineage>
</organism>
<dbReference type="GO" id="GO:0006629">
    <property type="term" value="P:lipid metabolic process"/>
    <property type="evidence" value="ECO:0007669"/>
    <property type="project" value="InterPro"/>
</dbReference>
<protein>
    <recommendedName>
        <fullName evidence="1">Fungal lipase-type domain-containing protein</fullName>
    </recommendedName>
</protein>
<accession>A0AAD4D486</accession>
<dbReference type="InterPro" id="IPR029058">
    <property type="entry name" value="AB_hydrolase_fold"/>
</dbReference>
<proteinExistence type="predicted"/>
<dbReference type="InterPro" id="IPR002921">
    <property type="entry name" value="Fungal_lipase-type"/>
</dbReference>
<gene>
    <name evidence="2" type="ORF">BGZ95_005254</name>
</gene>
<feature type="non-terminal residue" evidence="2">
    <location>
        <position position="1"/>
    </location>
</feature>
<dbReference type="AlphaFoldDB" id="A0AAD4D486"/>
<dbReference type="PANTHER" id="PTHR45856">
    <property type="entry name" value="ALPHA/BETA-HYDROLASES SUPERFAMILY PROTEIN"/>
    <property type="match status" value="1"/>
</dbReference>
<evidence type="ECO:0000313" key="2">
    <source>
        <dbReference type="EMBL" id="KAG0257378.1"/>
    </source>
</evidence>
<dbReference type="InterPro" id="IPR051218">
    <property type="entry name" value="Sec_MonoDiacylglyc_Lipase"/>
</dbReference>
<dbReference type="SUPFAM" id="SSF53474">
    <property type="entry name" value="alpha/beta-Hydrolases"/>
    <property type="match status" value="1"/>
</dbReference>
<comment type="caution">
    <text evidence="2">The sequence shown here is derived from an EMBL/GenBank/DDBJ whole genome shotgun (WGS) entry which is preliminary data.</text>
</comment>
<sequence length="482" mass="54853">MSMLPPTAELCSEVLSLFRECHPSPAIRVPQDYASLAVTSSTSTRWSKMFSWENGQSTTDTVELQPGQACQMRIAAYDLECDVRTYKDLTSGEKRLRLAIESATDEEKRHQYLFNYYAATMTASLSDYAYESNLRARIADLAQDMNGRLPTDLEIDVNDMLRLLIENAQTYKRFAKDTSVILAFKGTDCYEEWVSNLKMFRHSDDNETCSNQCAPSCDNHTKYLDGGVHQGFYDALFKSLPGNDHKDHKYLTAGPANAMTIIMEKILYDALDRNSHLPMHLWITGHSRGGAFASLFMARLQTIVDEKDPLVRELEPDDQRRFIGFTVLTVMNSQAIKNFPAAYACQSCVDERCRSNEWRTCSECPYCKTLRSRVRARIYLRNKCHERGDTWALDCARDKRLCTGCKDFMDSRPDAAGCECPESRFCGECGNDGCAGCDMAKESQLCKMEKRDWPLVLRDCYTYGSPKVGDTKFAETFDKNQR</sequence>
<evidence type="ECO:0000313" key="3">
    <source>
        <dbReference type="Proteomes" id="UP001194580"/>
    </source>
</evidence>
<dbReference type="Gene3D" id="3.40.50.1820">
    <property type="entry name" value="alpha/beta hydrolase"/>
    <property type="match status" value="1"/>
</dbReference>
<dbReference type="Proteomes" id="UP001194580">
    <property type="component" value="Unassembled WGS sequence"/>
</dbReference>
<reference evidence="2" key="1">
    <citation type="journal article" date="2020" name="Fungal Divers.">
        <title>Resolving the Mortierellaceae phylogeny through synthesis of multi-gene phylogenetics and phylogenomics.</title>
        <authorList>
            <person name="Vandepol N."/>
            <person name="Liber J."/>
            <person name="Desiro A."/>
            <person name="Na H."/>
            <person name="Kennedy M."/>
            <person name="Barry K."/>
            <person name="Grigoriev I.V."/>
            <person name="Miller A.N."/>
            <person name="O'Donnell K."/>
            <person name="Stajich J.E."/>
            <person name="Bonito G."/>
        </authorList>
    </citation>
    <scope>NUCLEOTIDE SEQUENCE</scope>
    <source>
        <strain evidence="2">NRRL 28262</strain>
    </source>
</reference>
<dbReference type="Pfam" id="PF01764">
    <property type="entry name" value="Lipase_3"/>
    <property type="match status" value="1"/>
</dbReference>
<evidence type="ECO:0000259" key="1">
    <source>
        <dbReference type="Pfam" id="PF01764"/>
    </source>
</evidence>
<keyword evidence="3" id="KW-1185">Reference proteome</keyword>
<dbReference type="PANTHER" id="PTHR45856:SF24">
    <property type="entry name" value="FUNGAL LIPASE-LIKE DOMAIN-CONTAINING PROTEIN"/>
    <property type="match status" value="1"/>
</dbReference>
<name>A0AAD4D486_9FUNG</name>
<feature type="domain" description="Fungal lipase-type" evidence="1">
    <location>
        <begin position="182"/>
        <end position="302"/>
    </location>
</feature>